<sequence>MPRTLPWQTNTKSRKSTTPVPPSHAQSRASTDFANHSVKRDRISYRRSRTPSTSPAREPPPEEYMREGLHNDDMYMMVEDEFLATAQTYTRHLHFAEYARRKKQAKLANQSKLSSITRPTNTKIGLNTGTKRRLQVQDAAARHKAALDDLPRAAGRPPVDSEVEDIDESGEDRDDDPWVGTQLHPLMAIQRQPKSLMGLHAIKSSSKAALGRSTSFGRKNNSSTAKPAACSSNNKQQAAGRIKREDSLAIGFGATRLPSVSIQASAAMKPPTKNSSRLPAVPTNLTENSLPQVAETRKDSAYHRAKAGSSTCNTIPKSAPATSKGSAKSQIPAKRSKLSLFFDDLDDLDTEIKVEGGIDEPMPKKRPAPRAPVEHRKLQDEQRKKQRLSEVPTFL</sequence>
<proteinExistence type="predicted"/>
<evidence type="ECO:0000313" key="1">
    <source>
        <dbReference type="EMBL" id="KAI2383466.1"/>
    </source>
</evidence>
<protein>
    <submittedName>
        <fullName evidence="1">Uncharacterized protein</fullName>
    </submittedName>
</protein>
<name>A0ACB8URB2_9EURO</name>
<organism evidence="1">
    <name type="scientific">Ophidiomyces ophidiicola</name>
    <dbReference type="NCBI Taxonomy" id="1387563"/>
    <lineage>
        <taxon>Eukaryota</taxon>
        <taxon>Fungi</taxon>
        <taxon>Dikarya</taxon>
        <taxon>Ascomycota</taxon>
        <taxon>Pezizomycotina</taxon>
        <taxon>Eurotiomycetes</taxon>
        <taxon>Eurotiomycetidae</taxon>
        <taxon>Onygenales</taxon>
        <taxon>Onygenaceae</taxon>
        <taxon>Ophidiomyces</taxon>
    </lineage>
</organism>
<comment type="caution">
    <text evidence="1">The sequence shown here is derived from an EMBL/GenBank/DDBJ whole genome shotgun (WGS) entry which is preliminary data.</text>
</comment>
<gene>
    <name evidence="1" type="ORF">LOY88_005274</name>
</gene>
<dbReference type="EMBL" id="JALBCA010000090">
    <property type="protein sequence ID" value="KAI2383466.1"/>
    <property type="molecule type" value="Genomic_DNA"/>
</dbReference>
<accession>A0ACB8URB2</accession>
<reference evidence="1" key="1">
    <citation type="journal article" date="2022" name="bioRxiv">
        <title>Population genetic analysis of Ophidiomyces ophidiicola, the causative agent of snake fungal disease, indicates recent introductions to the USA.</title>
        <authorList>
            <person name="Ladner J.T."/>
            <person name="Palmer J.M."/>
            <person name="Ettinger C.L."/>
            <person name="Stajich J.E."/>
            <person name="Farrell T.M."/>
            <person name="Glorioso B.M."/>
            <person name="Lawson B."/>
            <person name="Price S.J."/>
            <person name="Stengle A.G."/>
            <person name="Grear D.A."/>
            <person name="Lorch J.M."/>
        </authorList>
    </citation>
    <scope>NUCLEOTIDE SEQUENCE</scope>
    <source>
        <strain evidence="1">NWHC 24266-5</strain>
    </source>
</reference>